<feature type="chain" id="PRO_5013076969" evidence="1">
    <location>
        <begin position="20"/>
        <end position="117"/>
    </location>
</feature>
<dbReference type="RefSeq" id="WP_089216412.1">
    <property type="nucleotide sequence ID" value="NZ_CP076394.1"/>
</dbReference>
<dbReference type="EMBL" id="FZPA01000009">
    <property type="protein sequence ID" value="SNT01169.1"/>
    <property type="molecule type" value="Genomic_DNA"/>
</dbReference>
<dbReference type="InterPro" id="IPR030972">
    <property type="entry name" value="UrcA_uranyl"/>
</dbReference>
<organism evidence="2 3">
    <name type="scientific">Sphingopyxis indica</name>
    <dbReference type="NCBI Taxonomy" id="436663"/>
    <lineage>
        <taxon>Bacteria</taxon>
        <taxon>Pseudomonadati</taxon>
        <taxon>Pseudomonadota</taxon>
        <taxon>Alphaproteobacteria</taxon>
        <taxon>Sphingomonadales</taxon>
        <taxon>Sphingomonadaceae</taxon>
        <taxon>Sphingopyxis</taxon>
    </lineage>
</organism>
<gene>
    <name evidence="2" type="ORF">SAMN06295955_10992</name>
</gene>
<dbReference type="NCBIfam" id="TIGR04433">
    <property type="entry name" value="UrcA_uranyl"/>
    <property type="match status" value="1"/>
</dbReference>
<keyword evidence="1" id="KW-0732">Signal</keyword>
<evidence type="ECO:0000256" key="1">
    <source>
        <dbReference type="SAM" id="SignalP"/>
    </source>
</evidence>
<name>A0A239J5X2_9SPHN</name>
<protein>
    <submittedName>
        <fullName evidence="2">UrcA family protein</fullName>
    </submittedName>
</protein>
<accession>A0A239J5X2</accession>
<dbReference type="Proteomes" id="UP000198339">
    <property type="component" value="Unassembled WGS sequence"/>
</dbReference>
<dbReference type="AlphaFoldDB" id="A0A239J5X2"/>
<evidence type="ECO:0000313" key="2">
    <source>
        <dbReference type="EMBL" id="SNT01169.1"/>
    </source>
</evidence>
<reference evidence="2 3" key="1">
    <citation type="submission" date="2017-06" db="EMBL/GenBank/DDBJ databases">
        <authorList>
            <person name="Kim H.J."/>
            <person name="Triplett B.A."/>
        </authorList>
    </citation>
    <scope>NUCLEOTIDE SEQUENCE [LARGE SCALE GENOMIC DNA]</scope>
    <source>
        <strain evidence="2 3">DS15</strain>
    </source>
</reference>
<evidence type="ECO:0000313" key="3">
    <source>
        <dbReference type="Proteomes" id="UP000198339"/>
    </source>
</evidence>
<feature type="signal peptide" evidence="1">
    <location>
        <begin position="1"/>
        <end position="19"/>
    </location>
</feature>
<dbReference type="OrthoDB" id="7450801at2"/>
<sequence length="117" mass="12570">MNRLICLTVLSLAATPAAAQPIIATAARGEGQTVLVHYSDLNLSSESGMARLDSRLRAAARQVCDVRLDKESLRTMTAESRCFDTALEQGRQAGREIMAARQSGQQLAAQTITVARP</sequence>
<proteinExistence type="predicted"/>
<keyword evidence="3" id="KW-1185">Reference proteome</keyword>